<keyword evidence="1" id="KW-0805">Transcription regulation</keyword>
<dbReference type="AlphaFoldDB" id="A0A4R0YTA0"/>
<name>A0A4R0YTA0_9GAMM</name>
<evidence type="ECO:0000313" key="7">
    <source>
        <dbReference type="Proteomes" id="UP000291822"/>
    </source>
</evidence>
<dbReference type="Proteomes" id="UP000291822">
    <property type="component" value="Unassembled WGS sequence"/>
</dbReference>
<dbReference type="SMART" id="SM00342">
    <property type="entry name" value="HTH_ARAC"/>
    <property type="match status" value="1"/>
</dbReference>
<gene>
    <name evidence="6" type="ORF">EZM97_14175</name>
</gene>
<feature type="domain" description="HTH araC/xylS-type" evidence="5">
    <location>
        <begin position="223"/>
        <end position="321"/>
    </location>
</feature>
<dbReference type="PANTHER" id="PTHR46796">
    <property type="entry name" value="HTH-TYPE TRANSCRIPTIONAL ACTIVATOR RHAS-RELATED"/>
    <property type="match status" value="1"/>
</dbReference>
<dbReference type="InterPro" id="IPR009057">
    <property type="entry name" value="Homeodomain-like_sf"/>
</dbReference>
<keyword evidence="2" id="KW-0238">DNA-binding</keyword>
<evidence type="ECO:0000256" key="2">
    <source>
        <dbReference type="ARBA" id="ARBA00023125"/>
    </source>
</evidence>
<dbReference type="PROSITE" id="PS00041">
    <property type="entry name" value="HTH_ARAC_FAMILY_1"/>
    <property type="match status" value="1"/>
</dbReference>
<comment type="caution">
    <text evidence="6">The sequence shown here is derived from an EMBL/GenBank/DDBJ whole genome shotgun (WGS) entry which is preliminary data.</text>
</comment>
<dbReference type="Gene3D" id="1.10.10.60">
    <property type="entry name" value="Homeodomain-like"/>
    <property type="match status" value="2"/>
</dbReference>
<accession>A0A4R0YTA0</accession>
<feature type="region of interest" description="Disordered" evidence="4">
    <location>
        <begin position="1"/>
        <end position="21"/>
    </location>
</feature>
<evidence type="ECO:0000256" key="1">
    <source>
        <dbReference type="ARBA" id="ARBA00023015"/>
    </source>
</evidence>
<dbReference type="GO" id="GO:0043565">
    <property type="term" value="F:sequence-specific DNA binding"/>
    <property type="evidence" value="ECO:0007669"/>
    <property type="project" value="InterPro"/>
</dbReference>
<dbReference type="InterPro" id="IPR018060">
    <property type="entry name" value="HTH_AraC"/>
</dbReference>
<sequence>MRVRENRLGQGGSAKSGGSEKFMHHGAYGERLGRSFGLNHPPVLQAETQQGVRLAVTELQIGRAGYGITGPMGVEDAYLICLNLLGQTTHELWYDGRSVCSGAYAAGSVYVIDLRCDPVTYIGDPLHSLYFYLPREALREASACPGAGGAADLATAPGKCFQDAIITSIGHTLLPIFGSQGGAHQKLVEHLLQGLCAYMAAEYGGSRKSAPVTRGALAPWQQRMAMQMMRERIFEGVSVSELAEACRISVGALIRGFKKGTGLSPHQWLLSRRLELALDLMADPDASLADIACNVGFSDQSHLSRVFTQKMGVTPRVWRKSLANDGRAMA</sequence>
<dbReference type="SUPFAM" id="SSF46689">
    <property type="entry name" value="Homeodomain-like"/>
    <property type="match status" value="2"/>
</dbReference>
<organism evidence="6 7">
    <name type="scientific">Dyella soli</name>
    <dbReference type="NCBI Taxonomy" id="522319"/>
    <lineage>
        <taxon>Bacteria</taxon>
        <taxon>Pseudomonadati</taxon>
        <taxon>Pseudomonadota</taxon>
        <taxon>Gammaproteobacteria</taxon>
        <taxon>Lysobacterales</taxon>
        <taxon>Rhodanobacteraceae</taxon>
        <taxon>Dyella</taxon>
    </lineage>
</organism>
<evidence type="ECO:0000313" key="6">
    <source>
        <dbReference type="EMBL" id="TCI10073.1"/>
    </source>
</evidence>
<dbReference type="EMBL" id="SJTG01000002">
    <property type="protein sequence ID" value="TCI10073.1"/>
    <property type="molecule type" value="Genomic_DNA"/>
</dbReference>
<dbReference type="Pfam" id="PF12833">
    <property type="entry name" value="HTH_18"/>
    <property type="match status" value="1"/>
</dbReference>
<reference evidence="6 7" key="1">
    <citation type="submission" date="2019-02" db="EMBL/GenBank/DDBJ databases">
        <title>Dyella amyloliquefaciens sp. nov., isolated from forest soil.</title>
        <authorList>
            <person name="Gao Z.-H."/>
            <person name="Qiu L.-H."/>
        </authorList>
    </citation>
    <scope>NUCLEOTIDE SEQUENCE [LARGE SCALE GENOMIC DNA]</scope>
    <source>
        <strain evidence="6 7">KACC 12747</strain>
    </source>
</reference>
<dbReference type="PROSITE" id="PS01124">
    <property type="entry name" value="HTH_ARAC_FAMILY_2"/>
    <property type="match status" value="1"/>
</dbReference>
<dbReference type="InterPro" id="IPR018062">
    <property type="entry name" value="HTH_AraC-typ_CS"/>
</dbReference>
<dbReference type="GO" id="GO:0003700">
    <property type="term" value="F:DNA-binding transcription factor activity"/>
    <property type="evidence" value="ECO:0007669"/>
    <property type="project" value="InterPro"/>
</dbReference>
<evidence type="ECO:0000256" key="4">
    <source>
        <dbReference type="SAM" id="MobiDB-lite"/>
    </source>
</evidence>
<proteinExistence type="predicted"/>
<dbReference type="InterPro" id="IPR050204">
    <property type="entry name" value="AraC_XylS_family_regulators"/>
</dbReference>
<evidence type="ECO:0000256" key="3">
    <source>
        <dbReference type="ARBA" id="ARBA00023163"/>
    </source>
</evidence>
<protein>
    <submittedName>
        <fullName evidence="6">AraC family transcriptional regulator</fullName>
    </submittedName>
</protein>
<dbReference type="PANTHER" id="PTHR46796:SF14">
    <property type="entry name" value="TRANSCRIPTIONAL REGULATORY PROTEIN"/>
    <property type="match status" value="1"/>
</dbReference>
<keyword evidence="7" id="KW-1185">Reference proteome</keyword>
<keyword evidence="3" id="KW-0804">Transcription</keyword>
<evidence type="ECO:0000259" key="5">
    <source>
        <dbReference type="PROSITE" id="PS01124"/>
    </source>
</evidence>